<name>A0ABV3D2N5_STREX</name>
<accession>A0ABV3D2N5</accession>
<evidence type="ECO:0000313" key="1">
    <source>
        <dbReference type="EMBL" id="MEU7296743.1"/>
    </source>
</evidence>
<keyword evidence="2" id="KW-1185">Reference proteome</keyword>
<proteinExistence type="predicted"/>
<organism evidence="1 2">
    <name type="scientific">Streptomyces exfoliatus</name>
    <name type="common">Streptomyces hydrogenans</name>
    <dbReference type="NCBI Taxonomy" id="1905"/>
    <lineage>
        <taxon>Bacteria</taxon>
        <taxon>Bacillati</taxon>
        <taxon>Actinomycetota</taxon>
        <taxon>Actinomycetes</taxon>
        <taxon>Kitasatosporales</taxon>
        <taxon>Streptomycetaceae</taxon>
        <taxon>Streptomyces</taxon>
    </lineage>
</organism>
<reference evidence="1 2" key="1">
    <citation type="submission" date="2024-06" db="EMBL/GenBank/DDBJ databases">
        <title>The Natural Products Discovery Center: Release of the First 8490 Sequenced Strains for Exploring Actinobacteria Biosynthetic Diversity.</title>
        <authorList>
            <person name="Kalkreuter E."/>
            <person name="Kautsar S.A."/>
            <person name="Yang D."/>
            <person name="Bader C.D."/>
            <person name="Teijaro C.N."/>
            <person name="Fluegel L."/>
            <person name="Davis C.M."/>
            <person name="Simpson J.R."/>
            <person name="Lauterbach L."/>
            <person name="Steele A.D."/>
            <person name="Gui C."/>
            <person name="Meng S."/>
            <person name="Li G."/>
            <person name="Viehrig K."/>
            <person name="Ye F."/>
            <person name="Su P."/>
            <person name="Kiefer A.F."/>
            <person name="Nichols A."/>
            <person name="Cepeda A.J."/>
            <person name="Yan W."/>
            <person name="Fan B."/>
            <person name="Jiang Y."/>
            <person name="Adhikari A."/>
            <person name="Zheng C.-J."/>
            <person name="Schuster L."/>
            <person name="Cowan T.M."/>
            <person name="Smanski M.J."/>
            <person name="Chevrette M.G."/>
            <person name="De Carvalho L.P.S."/>
            <person name="Shen B."/>
        </authorList>
    </citation>
    <scope>NUCLEOTIDE SEQUENCE [LARGE SCALE GENOMIC DNA]</scope>
    <source>
        <strain evidence="1 2">NPDC045705</strain>
    </source>
</reference>
<dbReference type="Proteomes" id="UP001551210">
    <property type="component" value="Unassembled WGS sequence"/>
</dbReference>
<protein>
    <submittedName>
        <fullName evidence="1">Uncharacterized protein</fullName>
    </submittedName>
</protein>
<evidence type="ECO:0000313" key="2">
    <source>
        <dbReference type="Proteomes" id="UP001551210"/>
    </source>
</evidence>
<gene>
    <name evidence="1" type="ORF">AB0A76_26655</name>
</gene>
<dbReference type="EMBL" id="JBEZAM010000048">
    <property type="protein sequence ID" value="MEU7296743.1"/>
    <property type="molecule type" value="Genomic_DNA"/>
</dbReference>
<comment type="caution">
    <text evidence="1">The sequence shown here is derived from an EMBL/GenBank/DDBJ whole genome shotgun (WGS) entry which is preliminary data.</text>
</comment>
<sequence>MNNAGKEATEQGWDEPWYRVRTDRFEASFLPSGGEDLDAVCNVDVEVRLAEDGSRWSATVFTLAEVERLMKRWSQTGEELGGRYFWCSDGLIVRDPGIGNMTRVLAGLLDAGDFTQILQRLDDE</sequence>